<dbReference type="AlphaFoldDB" id="A0A4R7RQR7"/>
<evidence type="ECO:0000313" key="2">
    <source>
        <dbReference type="Proteomes" id="UP000295662"/>
    </source>
</evidence>
<dbReference type="OrthoDB" id="248829at2"/>
<dbReference type="RefSeq" id="WP_133796429.1">
    <property type="nucleotide sequence ID" value="NZ_SOCA01000007.1"/>
</dbReference>
<dbReference type="EMBL" id="SOCA01000007">
    <property type="protein sequence ID" value="TDU67208.1"/>
    <property type="molecule type" value="Genomic_DNA"/>
</dbReference>
<sequence>MLDLGDWVPYQKGQPVKINVMDRDSLGVKTLVIHRDGHPVEEVTLTGLGLVERTFTTCGDYTAHVVRPDGSASPACQFAICDLHLSLPTGSAPIDKDWTVHFTSENIEIAAVYLYNEADSYGRHPIVLPPEQRRSGKTTIPANLLKKPVTLQVWLIGQHPLGRLKIRQDIQIASQK</sequence>
<reference evidence="1 2" key="1">
    <citation type="submission" date="2019-03" db="EMBL/GenBank/DDBJ databases">
        <title>Genomic Encyclopedia of Archaeal and Bacterial Type Strains, Phase II (KMG-II): from individual species to whole genera.</title>
        <authorList>
            <person name="Goeker M."/>
        </authorList>
    </citation>
    <scope>NUCLEOTIDE SEQUENCE [LARGE SCALE GENOMIC DNA]</scope>
    <source>
        <strain evidence="1 2">ATCC 25309</strain>
    </source>
</reference>
<accession>A0A4R7RQR7</accession>
<protein>
    <submittedName>
        <fullName evidence="1">Uncharacterized protein</fullName>
    </submittedName>
</protein>
<gene>
    <name evidence="1" type="ORF">EI77_03410</name>
</gene>
<comment type="caution">
    <text evidence="1">The sequence shown here is derived from an EMBL/GenBank/DDBJ whole genome shotgun (WGS) entry which is preliminary data.</text>
</comment>
<name>A0A4R7RQR7_9BACT</name>
<dbReference type="Proteomes" id="UP000295662">
    <property type="component" value="Unassembled WGS sequence"/>
</dbReference>
<evidence type="ECO:0000313" key="1">
    <source>
        <dbReference type="EMBL" id="TDU67208.1"/>
    </source>
</evidence>
<organism evidence="1 2">
    <name type="scientific">Prosthecobacter fusiformis</name>
    <dbReference type="NCBI Taxonomy" id="48464"/>
    <lineage>
        <taxon>Bacteria</taxon>
        <taxon>Pseudomonadati</taxon>
        <taxon>Verrucomicrobiota</taxon>
        <taxon>Verrucomicrobiia</taxon>
        <taxon>Verrucomicrobiales</taxon>
        <taxon>Verrucomicrobiaceae</taxon>
        <taxon>Prosthecobacter</taxon>
    </lineage>
</organism>
<proteinExistence type="predicted"/>
<keyword evidence="2" id="KW-1185">Reference proteome</keyword>